<organism evidence="11 12">
    <name type="scientific">Ferrimicrobium acidiphilum DSM 19497</name>
    <dbReference type="NCBI Taxonomy" id="1121877"/>
    <lineage>
        <taxon>Bacteria</taxon>
        <taxon>Bacillati</taxon>
        <taxon>Actinomycetota</taxon>
        <taxon>Acidimicrobiia</taxon>
        <taxon>Acidimicrobiales</taxon>
        <taxon>Acidimicrobiaceae</taxon>
        <taxon>Ferrimicrobium</taxon>
    </lineage>
</organism>
<name>A0A0D8FRR0_9ACTN</name>
<dbReference type="GO" id="GO:0016779">
    <property type="term" value="F:nucleotidyltransferase activity"/>
    <property type="evidence" value="ECO:0007669"/>
    <property type="project" value="UniProtKB-KW"/>
</dbReference>
<evidence type="ECO:0000256" key="3">
    <source>
        <dbReference type="ARBA" id="ARBA00022679"/>
    </source>
</evidence>
<evidence type="ECO:0000259" key="10">
    <source>
        <dbReference type="Pfam" id="PF01909"/>
    </source>
</evidence>
<dbReference type="InterPro" id="IPR043519">
    <property type="entry name" value="NT_sf"/>
</dbReference>
<evidence type="ECO:0000256" key="1">
    <source>
        <dbReference type="ARBA" id="ARBA00001946"/>
    </source>
</evidence>
<dbReference type="PANTHER" id="PTHR33571:SF12">
    <property type="entry name" value="BSL3053 PROTEIN"/>
    <property type="match status" value="1"/>
</dbReference>
<dbReference type="AlphaFoldDB" id="A0A0D8FRR0"/>
<dbReference type="CDD" id="cd05403">
    <property type="entry name" value="NT_KNTase_like"/>
    <property type="match status" value="1"/>
</dbReference>
<evidence type="ECO:0000256" key="5">
    <source>
        <dbReference type="ARBA" id="ARBA00022723"/>
    </source>
</evidence>
<dbReference type="STRING" id="1121877.FEAC_26140"/>
<keyword evidence="6" id="KW-0547">Nucleotide-binding</keyword>
<dbReference type="Proteomes" id="UP000032336">
    <property type="component" value="Unassembled WGS sequence"/>
</dbReference>
<dbReference type="EMBL" id="JXUW01000033">
    <property type="protein sequence ID" value="KJE75654.1"/>
    <property type="molecule type" value="Genomic_DNA"/>
</dbReference>
<dbReference type="Pfam" id="PF01909">
    <property type="entry name" value="NTP_transf_2"/>
    <property type="match status" value="1"/>
</dbReference>
<dbReference type="SUPFAM" id="SSF81301">
    <property type="entry name" value="Nucleotidyltransferase"/>
    <property type="match status" value="1"/>
</dbReference>
<evidence type="ECO:0000256" key="7">
    <source>
        <dbReference type="ARBA" id="ARBA00022840"/>
    </source>
</evidence>
<evidence type="ECO:0000313" key="12">
    <source>
        <dbReference type="Proteomes" id="UP000032336"/>
    </source>
</evidence>
<dbReference type="GO" id="GO:0046872">
    <property type="term" value="F:metal ion binding"/>
    <property type="evidence" value="ECO:0007669"/>
    <property type="project" value="UniProtKB-KW"/>
</dbReference>
<sequence length="132" mass="14298">MKREDSSPGKIQKSAQNDTVDHAHGMIGVYSPSLPDTPLGHRLRKCRYAILGCAARHGTSNIRVFGSAARGEDRPDSDVDFVVDVGKGTGLFALEALRRELSEILGVPVDVALSDSLRPHVRAEIERDAIPL</sequence>
<dbReference type="InterPro" id="IPR002934">
    <property type="entry name" value="Polymerase_NTP_transf_dom"/>
</dbReference>
<accession>A0A0D8FRR0</accession>
<keyword evidence="4" id="KW-0548">Nucleotidyltransferase</keyword>
<keyword evidence="3 11" id="KW-0808">Transferase</keyword>
<comment type="similarity">
    <text evidence="9">Belongs to the MntA antitoxin family.</text>
</comment>
<dbReference type="Gene3D" id="3.30.460.10">
    <property type="entry name" value="Beta Polymerase, domain 2"/>
    <property type="match status" value="1"/>
</dbReference>
<protein>
    <submittedName>
        <fullName evidence="11">Nucleotidyltransferase domain protein</fullName>
    </submittedName>
</protein>
<dbReference type="eggNOG" id="COG1669">
    <property type="taxonomic scope" value="Bacteria"/>
</dbReference>
<keyword evidence="5" id="KW-0479">Metal-binding</keyword>
<dbReference type="PANTHER" id="PTHR33571">
    <property type="entry name" value="SSL8005 PROTEIN"/>
    <property type="match status" value="1"/>
</dbReference>
<proteinExistence type="inferred from homology"/>
<reference evidence="11 12" key="1">
    <citation type="submission" date="2015-01" db="EMBL/GenBank/DDBJ databases">
        <title>Draft genome of the acidophilic iron oxidizer Ferrimicrobium acidiphilum strain T23.</title>
        <authorList>
            <person name="Poehlein A."/>
            <person name="Eisen S."/>
            <person name="Schloemann M."/>
            <person name="Johnson B.D."/>
            <person name="Daniel R."/>
            <person name="Muehling M."/>
        </authorList>
    </citation>
    <scope>NUCLEOTIDE SEQUENCE [LARGE SCALE GENOMIC DNA]</scope>
    <source>
        <strain evidence="11 12">T23</strain>
    </source>
</reference>
<evidence type="ECO:0000313" key="11">
    <source>
        <dbReference type="EMBL" id="KJE75654.1"/>
    </source>
</evidence>
<gene>
    <name evidence="11" type="ORF">FEAC_26140</name>
</gene>
<dbReference type="GO" id="GO:0005524">
    <property type="term" value="F:ATP binding"/>
    <property type="evidence" value="ECO:0007669"/>
    <property type="project" value="UniProtKB-KW"/>
</dbReference>
<feature type="domain" description="Polymerase nucleotidyl transferase" evidence="10">
    <location>
        <begin position="56"/>
        <end position="129"/>
    </location>
</feature>
<evidence type="ECO:0000256" key="4">
    <source>
        <dbReference type="ARBA" id="ARBA00022695"/>
    </source>
</evidence>
<comment type="cofactor">
    <cofactor evidence="1">
        <name>Mg(2+)</name>
        <dbReference type="ChEBI" id="CHEBI:18420"/>
    </cofactor>
</comment>
<keyword evidence="8" id="KW-0460">Magnesium</keyword>
<dbReference type="InterPro" id="IPR052038">
    <property type="entry name" value="Type-VII_TA_antitoxin"/>
</dbReference>
<evidence type="ECO:0000256" key="6">
    <source>
        <dbReference type="ARBA" id="ARBA00022741"/>
    </source>
</evidence>
<evidence type="ECO:0000256" key="2">
    <source>
        <dbReference type="ARBA" id="ARBA00022649"/>
    </source>
</evidence>
<comment type="caution">
    <text evidence="11">The sequence shown here is derived from an EMBL/GenBank/DDBJ whole genome shotgun (WGS) entry which is preliminary data.</text>
</comment>
<keyword evidence="12" id="KW-1185">Reference proteome</keyword>
<evidence type="ECO:0000256" key="8">
    <source>
        <dbReference type="ARBA" id="ARBA00022842"/>
    </source>
</evidence>
<keyword evidence="7" id="KW-0067">ATP-binding</keyword>
<dbReference type="PATRIC" id="fig|1121877.4.peg.2923"/>
<keyword evidence="2" id="KW-1277">Toxin-antitoxin system</keyword>
<evidence type="ECO:0000256" key="9">
    <source>
        <dbReference type="ARBA" id="ARBA00038276"/>
    </source>
</evidence>